<dbReference type="SUPFAM" id="SSF47413">
    <property type="entry name" value="lambda repressor-like DNA-binding domains"/>
    <property type="match status" value="1"/>
</dbReference>
<feature type="domain" description="HTH lacI-type" evidence="5">
    <location>
        <begin position="10"/>
        <end position="64"/>
    </location>
</feature>
<dbReference type="RefSeq" id="WP_205157696.1">
    <property type="nucleotide sequence ID" value="NZ_JAFEUM010000002.1"/>
</dbReference>
<sequence>MSNSKSDERPTLKTIAQISGLAITTVSRALKDAPDLSKNTKKRVKQIAKEIGYVPDRAGIRLRTGKSQVIAVVLSTSENISDLIGELISHITHAIAHTSYHIVVTPELPSQNRMDPIEYLVQNQAADAVIFDRTEVDDERVAYLLENKMPFATFGRTQWSAQHAYFDFDNYDFGCHAANKLLQQGRRSLLMVAPPEKHQYTQHLVEGAKRVAVANQAQFNILPNANNDDSEQKITTALEDYLREYPMTDGIICSSTMASVSAIKCIDKLGRSLGKDIDLYTKNSSPYLSYFRPQIFTAKEDVELAGTFLAEAVIHAIEHPDEPPMQRVESAQFS</sequence>
<dbReference type="InterPro" id="IPR028082">
    <property type="entry name" value="Peripla_BP_I"/>
</dbReference>
<dbReference type="PANTHER" id="PTHR30146">
    <property type="entry name" value="LACI-RELATED TRANSCRIPTIONAL REPRESSOR"/>
    <property type="match status" value="1"/>
</dbReference>
<comment type="caution">
    <text evidence="6">The sequence shown here is derived from an EMBL/GenBank/DDBJ whole genome shotgun (WGS) entry which is preliminary data.</text>
</comment>
<dbReference type="PROSITE" id="PS50932">
    <property type="entry name" value="HTH_LACI_2"/>
    <property type="match status" value="1"/>
</dbReference>
<dbReference type="InterPro" id="IPR000843">
    <property type="entry name" value="HTH_LacI"/>
</dbReference>
<dbReference type="Pfam" id="PF00356">
    <property type="entry name" value="LacI"/>
    <property type="match status" value="1"/>
</dbReference>
<dbReference type="EMBL" id="JAFEUM010000002">
    <property type="protein sequence ID" value="MBM7036095.1"/>
    <property type="molecule type" value="Genomic_DNA"/>
</dbReference>
<keyword evidence="3 6" id="KW-0238">DNA-binding</keyword>
<dbReference type="Proteomes" id="UP000809621">
    <property type="component" value="Unassembled WGS sequence"/>
</dbReference>
<evidence type="ECO:0000256" key="3">
    <source>
        <dbReference type="ARBA" id="ARBA00023125"/>
    </source>
</evidence>
<keyword evidence="2" id="KW-0805">Transcription regulation</keyword>
<dbReference type="Gene3D" id="1.10.260.40">
    <property type="entry name" value="lambda repressor-like DNA-binding domains"/>
    <property type="match status" value="1"/>
</dbReference>
<organism evidence="6 7">
    <name type="scientific">Vibrio ulleungensis</name>
    <dbReference type="NCBI Taxonomy" id="2807619"/>
    <lineage>
        <taxon>Bacteria</taxon>
        <taxon>Pseudomonadati</taxon>
        <taxon>Pseudomonadota</taxon>
        <taxon>Gammaproteobacteria</taxon>
        <taxon>Vibrionales</taxon>
        <taxon>Vibrionaceae</taxon>
        <taxon>Vibrio</taxon>
    </lineage>
</organism>
<dbReference type="InterPro" id="IPR025997">
    <property type="entry name" value="SBP_2_dom"/>
</dbReference>
<name>A0ABS2HEU3_9VIBR</name>
<dbReference type="InterPro" id="IPR010982">
    <property type="entry name" value="Lambda_DNA-bd_dom_sf"/>
</dbReference>
<dbReference type="CDD" id="cd01392">
    <property type="entry name" value="HTH_LacI"/>
    <property type="match status" value="1"/>
</dbReference>
<evidence type="ECO:0000313" key="7">
    <source>
        <dbReference type="Proteomes" id="UP000809621"/>
    </source>
</evidence>
<evidence type="ECO:0000313" key="6">
    <source>
        <dbReference type="EMBL" id="MBM7036095.1"/>
    </source>
</evidence>
<dbReference type="CDD" id="cd20009">
    <property type="entry name" value="PBP1_RafR-like"/>
    <property type="match status" value="1"/>
</dbReference>
<dbReference type="PANTHER" id="PTHR30146:SF109">
    <property type="entry name" value="HTH-TYPE TRANSCRIPTIONAL REGULATOR GALS"/>
    <property type="match status" value="1"/>
</dbReference>
<dbReference type="Gene3D" id="3.40.50.2300">
    <property type="match status" value="2"/>
</dbReference>
<accession>A0ABS2HEU3</accession>
<gene>
    <name evidence="6" type="ORF">JQC93_06690</name>
</gene>
<reference evidence="6 7" key="1">
    <citation type="submission" date="2021-02" db="EMBL/GenBank/DDBJ databases">
        <authorList>
            <person name="Park J.-S."/>
        </authorList>
    </citation>
    <scope>NUCLEOTIDE SEQUENCE [LARGE SCALE GENOMIC DNA]</scope>
    <source>
        <strain evidence="6 7">188UL20-2</strain>
    </source>
</reference>
<protein>
    <recommendedName>
        <fullName evidence="1">Autoinducer 2-binding periplasmic protein LuxP</fullName>
    </recommendedName>
</protein>
<dbReference type="SUPFAM" id="SSF53822">
    <property type="entry name" value="Periplasmic binding protein-like I"/>
    <property type="match status" value="1"/>
</dbReference>
<evidence type="ECO:0000256" key="2">
    <source>
        <dbReference type="ARBA" id="ARBA00023015"/>
    </source>
</evidence>
<dbReference type="SMART" id="SM00354">
    <property type="entry name" value="HTH_LACI"/>
    <property type="match status" value="1"/>
</dbReference>
<keyword evidence="4" id="KW-0804">Transcription</keyword>
<proteinExistence type="predicted"/>
<dbReference type="GO" id="GO:0003677">
    <property type="term" value="F:DNA binding"/>
    <property type="evidence" value="ECO:0007669"/>
    <property type="project" value="UniProtKB-KW"/>
</dbReference>
<dbReference type="Pfam" id="PF13407">
    <property type="entry name" value="Peripla_BP_4"/>
    <property type="match status" value="1"/>
</dbReference>
<evidence type="ECO:0000256" key="1">
    <source>
        <dbReference type="ARBA" id="ARBA00022181"/>
    </source>
</evidence>
<keyword evidence="7" id="KW-1185">Reference proteome</keyword>
<evidence type="ECO:0000256" key="4">
    <source>
        <dbReference type="ARBA" id="ARBA00023163"/>
    </source>
</evidence>
<evidence type="ECO:0000259" key="5">
    <source>
        <dbReference type="PROSITE" id="PS50932"/>
    </source>
</evidence>